<gene>
    <name evidence="1" type="ORF">UFOPK1392_01157</name>
</gene>
<protein>
    <submittedName>
        <fullName evidence="1">Unannotated protein</fullName>
    </submittedName>
</protein>
<reference evidence="1" key="1">
    <citation type="submission" date="2020-05" db="EMBL/GenBank/DDBJ databases">
        <authorList>
            <person name="Chiriac C."/>
            <person name="Salcher M."/>
            <person name="Ghai R."/>
            <person name="Kavagutti S V."/>
        </authorList>
    </citation>
    <scope>NUCLEOTIDE SEQUENCE</scope>
</reference>
<dbReference type="EMBL" id="CAEMXZ010000043">
    <property type="protein sequence ID" value="CAB4323402.1"/>
    <property type="molecule type" value="Genomic_DNA"/>
</dbReference>
<name>A0A6J5YIL1_9ZZZZ</name>
<dbReference type="AlphaFoldDB" id="A0A6J5YIL1"/>
<accession>A0A6J5YIL1</accession>
<evidence type="ECO:0000313" key="1">
    <source>
        <dbReference type="EMBL" id="CAB4323402.1"/>
    </source>
</evidence>
<sequence>MLLADAVAEHTSMRVGIGTPTEYDEVVARLAPRAMDVGTTPRAAYATDSIETSVLTGV</sequence>
<proteinExistence type="predicted"/>
<organism evidence="1">
    <name type="scientific">freshwater metagenome</name>
    <dbReference type="NCBI Taxonomy" id="449393"/>
    <lineage>
        <taxon>unclassified sequences</taxon>
        <taxon>metagenomes</taxon>
        <taxon>ecological metagenomes</taxon>
    </lineage>
</organism>